<dbReference type="AlphaFoldDB" id="A0A3R5QUB8"/>
<evidence type="ECO:0000256" key="5">
    <source>
        <dbReference type="ARBA" id="ARBA00023163"/>
    </source>
</evidence>
<dbReference type="Gene3D" id="1.10.10.10">
    <property type="entry name" value="Winged helix-like DNA-binding domain superfamily/Winged helix DNA-binding domain"/>
    <property type="match status" value="1"/>
</dbReference>
<dbReference type="SUPFAM" id="SSF88946">
    <property type="entry name" value="Sigma2 domain of RNA polymerase sigma factors"/>
    <property type="match status" value="1"/>
</dbReference>
<evidence type="ECO:0000256" key="2">
    <source>
        <dbReference type="ARBA" id="ARBA00023015"/>
    </source>
</evidence>
<protein>
    <recommendedName>
        <fullName evidence="6">RNA polymerase sigma factor</fullName>
    </recommendedName>
</protein>
<keyword evidence="2 6" id="KW-0805">Transcription regulation</keyword>
<organism evidence="9 10">
    <name type="scientific">Clostridium manihotivorum</name>
    <dbReference type="NCBI Taxonomy" id="2320868"/>
    <lineage>
        <taxon>Bacteria</taxon>
        <taxon>Bacillati</taxon>
        <taxon>Bacillota</taxon>
        <taxon>Clostridia</taxon>
        <taxon>Eubacteriales</taxon>
        <taxon>Clostridiaceae</taxon>
        <taxon>Clostridium</taxon>
    </lineage>
</organism>
<sequence>MQEDIDLIQSFKAGNDESFELLIKKYRANAIAFAFKYTRDFFIAEDIAQDSFAYIYVNIDNYKENYSFKTYLFTIIKNKSIDLLRKKVPLPLNEDINSLSSFNVEEEIISRETTNLVKGKINLLKEDYQRILYLIEYEGFSYEEAAKIMDKNLGQIKILIYRARKKLKLLLEGEV</sequence>
<dbReference type="InterPro" id="IPR013249">
    <property type="entry name" value="RNA_pol_sigma70_r4_t2"/>
</dbReference>
<dbReference type="KEGG" id="cmah:C1I91_13455"/>
<dbReference type="Pfam" id="PF08281">
    <property type="entry name" value="Sigma70_r4_2"/>
    <property type="match status" value="1"/>
</dbReference>
<dbReference type="InterPro" id="IPR013324">
    <property type="entry name" value="RNA_pol_sigma_r3/r4-like"/>
</dbReference>
<dbReference type="InterPro" id="IPR036388">
    <property type="entry name" value="WH-like_DNA-bd_sf"/>
</dbReference>
<dbReference type="PANTHER" id="PTHR43133">
    <property type="entry name" value="RNA POLYMERASE ECF-TYPE SIGMA FACTO"/>
    <property type="match status" value="1"/>
</dbReference>
<dbReference type="InterPro" id="IPR000838">
    <property type="entry name" value="RNA_pol_sigma70_ECF_CS"/>
</dbReference>
<keyword evidence="4 6" id="KW-0238">DNA-binding</keyword>
<dbReference type="CDD" id="cd06171">
    <property type="entry name" value="Sigma70_r4"/>
    <property type="match status" value="1"/>
</dbReference>
<comment type="similarity">
    <text evidence="1 6">Belongs to the sigma-70 factor family. ECF subfamily.</text>
</comment>
<dbReference type="PROSITE" id="PS01063">
    <property type="entry name" value="SIGMA70_ECF"/>
    <property type="match status" value="1"/>
</dbReference>
<name>A0A3R5QUB8_9CLOT</name>
<dbReference type="InterPro" id="IPR039425">
    <property type="entry name" value="RNA_pol_sigma-70-like"/>
</dbReference>
<dbReference type="OrthoDB" id="1706725at2"/>
<dbReference type="SUPFAM" id="SSF88659">
    <property type="entry name" value="Sigma3 and sigma4 domains of RNA polymerase sigma factors"/>
    <property type="match status" value="1"/>
</dbReference>
<keyword evidence="5 6" id="KW-0804">Transcription</keyword>
<dbReference type="EMBL" id="CP025746">
    <property type="protein sequence ID" value="QAA32559.1"/>
    <property type="molecule type" value="Genomic_DNA"/>
</dbReference>
<dbReference type="GO" id="GO:0003677">
    <property type="term" value="F:DNA binding"/>
    <property type="evidence" value="ECO:0007669"/>
    <property type="project" value="UniProtKB-KW"/>
</dbReference>
<dbReference type="RefSeq" id="WP_128213347.1">
    <property type="nucleotide sequence ID" value="NZ_CP025746.1"/>
</dbReference>
<dbReference type="PANTHER" id="PTHR43133:SF8">
    <property type="entry name" value="RNA POLYMERASE SIGMA FACTOR HI_1459-RELATED"/>
    <property type="match status" value="1"/>
</dbReference>
<evidence type="ECO:0000313" key="9">
    <source>
        <dbReference type="EMBL" id="QAA32559.1"/>
    </source>
</evidence>
<feature type="domain" description="RNA polymerase sigma factor 70 region 4 type 2" evidence="8">
    <location>
        <begin position="121"/>
        <end position="167"/>
    </location>
</feature>
<dbReference type="GO" id="GO:0006950">
    <property type="term" value="P:response to stress"/>
    <property type="evidence" value="ECO:0007669"/>
    <property type="project" value="UniProtKB-ARBA"/>
</dbReference>
<dbReference type="Proteomes" id="UP000286268">
    <property type="component" value="Chromosome"/>
</dbReference>
<reference evidence="9 10" key="1">
    <citation type="submission" date="2018-01" db="EMBL/GenBank/DDBJ databases">
        <title>Genome Sequencing and Assembly of Anaerobacter polyendosporus strain CT4.</title>
        <authorList>
            <person name="Tachaapaikoon C."/>
            <person name="Sutheeworapong S."/>
            <person name="Jenjaroenpun P."/>
            <person name="Wongsurawat T."/>
            <person name="Nookeaw I."/>
            <person name="Cheawchanlertfa P."/>
            <person name="Kosugi A."/>
            <person name="Cheevadhanarak S."/>
            <person name="Ratanakhanokchai K."/>
        </authorList>
    </citation>
    <scope>NUCLEOTIDE SEQUENCE [LARGE SCALE GENOMIC DNA]</scope>
    <source>
        <strain evidence="9 10">CT4</strain>
    </source>
</reference>
<dbReference type="Gene3D" id="1.10.1740.10">
    <property type="match status" value="1"/>
</dbReference>
<evidence type="ECO:0000256" key="4">
    <source>
        <dbReference type="ARBA" id="ARBA00023125"/>
    </source>
</evidence>
<accession>A0A3R5QUB8</accession>
<dbReference type="InterPro" id="IPR007627">
    <property type="entry name" value="RNA_pol_sigma70_r2"/>
</dbReference>
<dbReference type="NCBIfam" id="TIGR02937">
    <property type="entry name" value="sigma70-ECF"/>
    <property type="match status" value="1"/>
</dbReference>
<keyword evidence="10" id="KW-1185">Reference proteome</keyword>
<evidence type="ECO:0000259" key="7">
    <source>
        <dbReference type="Pfam" id="PF04542"/>
    </source>
</evidence>
<dbReference type="GO" id="GO:0016987">
    <property type="term" value="F:sigma factor activity"/>
    <property type="evidence" value="ECO:0007669"/>
    <property type="project" value="UniProtKB-KW"/>
</dbReference>
<evidence type="ECO:0000256" key="1">
    <source>
        <dbReference type="ARBA" id="ARBA00010641"/>
    </source>
</evidence>
<keyword evidence="3 6" id="KW-0731">Sigma factor</keyword>
<evidence type="ECO:0000256" key="6">
    <source>
        <dbReference type="RuleBase" id="RU000716"/>
    </source>
</evidence>
<dbReference type="InterPro" id="IPR013325">
    <property type="entry name" value="RNA_pol_sigma_r2"/>
</dbReference>
<dbReference type="Pfam" id="PF04542">
    <property type="entry name" value="Sigma70_r2"/>
    <property type="match status" value="1"/>
</dbReference>
<gene>
    <name evidence="9" type="ORF">C1I91_13455</name>
</gene>
<feature type="domain" description="RNA polymerase sigma-70 region 2" evidence="7">
    <location>
        <begin position="22"/>
        <end position="87"/>
    </location>
</feature>
<evidence type="ECO:0000313" key="10">
    <source>
        <dbReference type="Proteomes" id="UP000286268"/>
    </source>
</evidence>
<dbReference type="InterPro" id="IPR014284">
    <property type="entry name" value="RNA_pol_sigma-70_dom"/>
</dbReference>
<evidence type="ECO:0000256" key="3">
    <source>
        <dbReference type="ARBA" id="ARBA00023082"/>
    </source>
</evidence>
<proteinExistence type="inferred from homology"/>
<dbReference type="GO" id="GO:0006352">
    <property type="term" value="P:DNA-templated transcription initiation"/>
    <property type="evidence" value="ECO:0007669"/>
    <property type="project" value="InterPro"/>
</dbReference>
<evidence type="ECO:0000259" key="8">
    <source>
        <dbReference type="Pfam" id="PF08281"/>
    </source>
</evidence>